<accession>A0A7D9EHU3</accession>
<protein>
    <submittedName>
        <fullName evidence="1">Uncharacterized protein</fullName>
    </submittedName>
</protein>
<dbReference type="Proteomes" id="UP001152795">
    <property type="component" value="Unassembled WGS sequence"/>
</dbReference>
<dbReference type="EMBL" id="CACRXK020006902">
    <property type="protein sequence ID" value="CAB4010782.1"/>
    <property type="molecule type" value="Genomic_DNA"/>
</dbReference>
<dbReference type="OrthoDB" id="5990232at2759"/>
<reference evidence="1" key="1">
    <citation type="submission" date="2020-04" db="EMBL/GenBank/DDBJ databases">
        <authorList>
            <person name="Alioto T."/>
            <person name="Alioto T."/>
            <person name="Gomez Garrido J."/>
        </authorList>
    </citation>
    <scope>NUCLEOTIDE SEQUENCE</scope>
    <source>
        <strain evidence="1">A484AB</strain>
    </source>
</reference>
<evidence type="ECO:0000313" key="1">
    <source>
        <dbReference type="EMBL" id="CAB4010782.1"/>
    </source>
</evidence>
<dbReference type="AlphaFoldDB" id="A0A7D9EHU3"/>
<name>A0A7D9EHU3_PARCT</name>
<sequence>MERHLAKQKTWEAELKRQFKPMKPIAIGCIWDGQMPAILKQLEACCLLAEGSIDPTYMKKEYQEHITPSPSTTSHCNTAMPVPEEAMPFLIKMIHGSEAGLQKLLRLFRKRWTLATKTEDGQVSEENWESHCTISKRQVEKKITSIANKELRSLMPKPRWYVHSSILAFYKLENIPLPMNGLVTANSKEKSPSPVPLKSPIIASFTNVKVSSEKINEVRTHEIAQKSTVENTEVTSMDITPPPSKTGIIVL</sequence>
<gene>
    <name evidence="1" type="ORF">PACLA_8A085697</name>
</gene>
<proteinExistence type="predicted"/>
<keyword evidence="2" id="KW-1185">Reference proteome</keyword>
<comment type="caution">
    <text evidence="1">The sequence shown here is derived from an EMBL/GenBank/DDBJ whole genome shotgun (WGS) entry which is preliminary data.</text>
</comment>
<evidence type="ECO:0000313" key="2">
    <source>
        <dbReference type="Proteomes" id="UP001152795"/>
    </source>
</evidence>
<organism evidence="1 2">
    <name type="scientific">Paramuricea clavata</name>
    <name type="common">Red gorgonian</name>
    <name type="synonym">Violescent sea-whip</name>
    <dbReference type="NCBI Taxonomy" id="317549"/>
    <lineage>
        <taxon>Eukaryota</taxon>
        <taxon>Metazoa</taxon>
        <taxon>Cnidaria</taxon>
        <taxon>Anthozoa</taxon>
        <taxon>Octocorallia</taxon>
        <taxon>Malacalcyonacea</taxon>
        <taxon>Plexauridae</taxon>
        <taxon>Paramuricea</taxon>
    </lineage>
</organism>